<dbReference type="GO" id="GO:0071108">
    <property type="term" value="P:protein K48-linked deubiquitination"/>
    <property type="evidence" value="ECO:0007669"/>
    <property type="project" value="InterPro"/>
</dbReference>
<dbReference type="Pfam" id="PF13898">
    <property type="entry name" value="MINDY-3_4_CD"/>
    <property type="match status" value="2"/>
</dbReference>
<keyword evidence="6" id="KW-1185">Reference proteome</keyword>
<dbReference type="EC" id="3.4.19.12" evidence="2"/>
<dbReference type="PANTHER" id="PTHR12473">
    <property type="entry name" value="UBIQUITIN CARBOXYL-TERMINAL HYDROLASE MINDY-4-RELATED"/>
    <property type="match status" value="1"/>
</dbReference>
<comment type="catalytic activity">
    <reaction evidence="2">
        <text>Thiol-dependent hydrolysis of ester, thioester, amide, peptide and isopeptide bonds formed by the C-terminal Gly of ubiquitin (a 76-residue protein attached to proteins as an intracellular targeting signal).</text>
        <dbReference type="EC" id="3.4.19.12"/>
    </reaction>
</comment>
<comment type="similarity">
    <text evidence="1 2">Belongs to the MINDY deubiquitinase family. FAM188 subfamily.</text>
</comment>
<evidence type="ECO:0000256" key="3">
    <source>
        <dbReference type="SAM" id="MobiDB-lite"/>
    </source>
</evidence>
<dbReference type="Proteomes" id="UP001274896">
    <property type="component" value="Unassembled WGS sequence"/>
</dbReference>
<dbReference type="GO" id="GO:0006508">
    <property type="term" value="P:proteolysis"/>
    <property type="evidence" value="ECO:0007669"/>
    <property type="project" value="UniProtKB-KW"/>
</dbReference>
<feature type="region of interest" description="Disordered" evidence="3">
    <location>
        <begin position="86"/>
        <end position="108"/>
    </location>
</feature>
<dbReference type="PANTHER" id="PTHR12473:SF18">
    <property type="entry name" value="INACTIVE UBIQUITIN CARBOXYL-TERMINAL HYDROLASE MINDY-4B"/>
    <property type="match status" value="1"/>
</dbReference>
<organism evidence="5 6">
    <name type="scientific">Hemibagrus guttatus</name>
    <dbReference type="NCBI Taxonomy" id="175788"/>
    <lineage>
        <taxon>Eukaryota</taxon>
        <taxon>Metazoa</taxon>
        <taxon>Chordata</taxon>
        <taxon>Craniata</taxon>
        <taxon>Vertebrata</taxon>
        <taxon>Euteleostomi</taxon>
        <taxon>Actinopterygii</taxon>
        <taxon>Neopterygii</taxon>
        <taxon>Teleostei</taxon>
        <taxon>Ostariophysi</taxon>
        <taxon>Siluriformes</taxon>
        <taxon>Bagridae</taxon>
        <taxon>Hemibagrus</taxon>
    </lineage>
</organism>
<keyword evidence="2" id="KW-0833">Ubl conjugation pathway</keyword>
<feature type="non-terminal residue" evidence="5">
    <location>
        <position position="426"/>
    </location>
</feature>
<dbReference type="EMBL" id="JAUCMX010000011">
    <property type="protein sequence ID" value="KAK3531781.1"/>
    <property type="molecule type" value="Genomic_DNA"/>
</dbReference>
<evidence type="ECO:0000259" key="4">
    <source>
        <dbReference type="SMART" id="SM01174"/>
    </source>
</evidence>
<dbReference type="SMART" id="SM01174">
    <property type="entry name" value="DUF4205"/>
    <property type="match status" value="1"/>
</dbReference>
<evidence type="ECO:0000256" key="1">
    <source>
        <dbReference type="ARBA" id="ARBA00011074"/>
    </source>
</evidence>
<accession>A0AAE0V3B4</accession>
<reference evidence="5" key="1">
    <citation type="submission" date="2023-06" db="EMBL/GenBank/DDBJ databases">
        <title>Male Hemibagrus guttatus genome.</title>
        <authorList>
            <person name="Bian C."/>
        </authorList>
    </citation>
    <scope>NUCLEOTIDE SEQUENCE</scope>
    <source>
        <strain evidence="5">Male_cb2023</strain>
        <tissue evidence="5">Muscle</tissue>
    </source>
</reference>
<comment type="function">
    <text evidence="2">Hydrolase that can remove 'Lys-48'-linked conjugated ubiquitin from proteins.</text>
</comment>
<gene>
    <name evidence="5" type="ORF">QTP70_029755</name>
</gene>
<protein>
    <recommendedName>
        <fullName evidence="2">Ubiquitin carboxyl-terminal hydrolase MINDY</fullName>
        <ecNumber evidence="2">3.4.19.12</ecNumber>
    </recommendedName>
</protein>
<dbReference type="InterPro" id="IPR025257">
    <property type="entry name" value="MINDY-3/4_CD"/>
</dbReference>
<name>A0AAE0V3B4_9TELE</name>
<dbReference type="GO" id="GO:0004843">
    <property type="term" value="F:cysteine-type deubiquitinase activity"/>
    <property type="evidence" value="ECO:0007669"/>
    <property type="project" value="UniProtKB-UniRule"/>
</dbReference>
<sequence>MENGLEKASDKNTDLDDILSQIAELDKWREIFDARGLELHNCFERMHVASEMEDYKQLFQSINTLQPSRLGYIELLQEEVKRNQDRPLERFKAEEEPDDVSRSPSAHSFHSNANSLMVPYSIPRALAVSPTLGGHPVSPELAMSLRKILFGNTMHIFNYEWKKSFFKFREPYSNLSYALEAERGGARAIQMAVQSHVIKYLLFTQPLNSENCGIERLLEVVEKEQEMALAAALADILWTAGEERTATVSLVTPDRCFTPHLDYKLDNFTERNPPPLTSPHYLRLQEDLDFSTTHLLQFGLGNFVCRQALLNLLLTGRASPNVFNGKLSCDEHGNALDRPLHGVLTRSNVGYLYWSREQAEHGSLPAVGSMLKTPRLPVWVCNINGTYSVLFSPNRSLLSDWKMEHLFHLYFYNGQPTQVNTAMLTI</sequence>
<dbReference type="AlphaFoldDB" id="A0AAE0V3B4"/>
<keyword evidence="2" id="KW-0378">Hydrolase</keyword>
<feature type="domain" description="Deubiquitinating enzyme MINDY-3/4 conserved" evidence="4">
    <location>
        <begin position="146"/>
        <end position="426"/>
    </location>
</feature>
<keyword evidence="2" id="KW-0645">Protease</keyword>
<keyword evidence="2" id="KW-0788">Thiol protease</keyword>
<proteinExistence type="inferred from homology"/>
<comment type="caution">
    <text evidence="5">The sequence shown here is derived from an EMBL/GenBank/DDBJ whole genome shotgun (WGS) entry which is preliminary data.</text>
</comment>
<evidence type="ECO:0000256" key="2">
    <source>
        <dbReference type="RuleBase" id="RU367088"/>
    </source>
</evidence>
<dbReference type="GO" id="GO:1990380">
    <property type="term" value="F:K48-linked deubiquitinase activity"/>
    <property type="evidence" value="ECO:0007669"/>
    <property type="project" value="UniProtKB-UniRule"/>
</dbReference>
<dbReference type="InterPro" id="IPR039785">
    <property type="entry name" value="MINY3/4"/>
</dbReference>
<evidence type="ECO:0000313" key="6">
    <source>
        <dbReference type="Proteomes" id="UP001274896"/>
    </source>
</evidence>
<evidence type="ECO:0000313" key="5">
    <source>
        <dbReference type="EMBL" id="KAK3531781.1"/>
    </source>
</evidence>